<organism evidence="6 7">
    <name type="scientific">Microcella frigidaquae</name>
    <dbReference type="NCBI Taxonomy" id="424758"/>
    <lineage>
        <taxon>Bacteria</taxon>
        <taxon>Bacillati</taxon>
        <taxon>Actinomycetota</taxon>
        <taxon>Actinomycetes</taxon>
        <taxon>Micrococcales</taxon>
        <taxon>Microbacteriaceae</taxon>
        <taxon>Microcella</taxon>
    </lineage>
</organism>
<sequence>MTAVGVRGAGPRRVGLRTIGLPRPVAARVVVTGLATTQRVVAAIGSLLAAAIVVDALVAVDALAAAPLLVTPFIGVGMLALVLLWRPTVLTAGLYLLGGAVFSVAVPVLILDSAPELESTGPYLFNRIATALCLVGAIGGRALSGVLWTALAFIVAQASVSIGLTLAEATVRTGLGPLIVATIAVAAYTTLAIAQRQTERRLAVLTATAAEQSEVDRRRSLELRAAAVVHDTILADLALIARSRGPLEPRTAEVLDEHLQTLASTTVADPEPAAPRSGSALGAALLELAREYQWSGVRVDVSGIELLPESMASRARHALLGAARAALDNVVEHAGTDRAELVAGARGDAVSVLIVDDGRGFAADEVAEDRLGLRTSVTQRIEQVGGSVRVWSGPEGTTVMLTVPRGEGAR</sequence>
<evidence type="ECO:0000256" key="4">
    <source>
        <dbReference type="SAM" id="Phobius"/>
    </source>
</evidence>
<dbReference type="PANTHER" id="PTHR24421:SF61">
    <property type="entry name" value="OXYGEN SENSOR HISTIDINE KINASE NREB"/>
    <property type="match status" value="1"/>
</dbReference>
<keyword evidence="4" id="KW-1133">Transmembrane helix</keyword>
<evidence type="ECO:0000256" key="3">
    <source>
        <dbReference type="ARBA" id="ARBA00023012"/>
    </source>
</evidence>
<reference evidence="6 7" key="1">
    <citation type="submission" date="2020-08" db="EMBL/GenBank/DDBJ databases">
        <title>Sequencing the genomes of 1000 actinobacteria strains.</title>
        <authorList>
            <person name="Klenk H.-P."/>
        </authorList>
    </citation>
    <scope>NUCLEOTIDE SEQUENCE [LARGE SCALE GENOMIC DNA]</scope>
    <source>
        <strain evidence="6 7">DSM 23889</strain>
    </source>
</reference>
<evidence type="ECO:0000256" key="2">
    <source>
        <dbReference type="ARBA" id="ARBA00022777"/>
    </source>
</evidence>
<dbReference type="GO" id="GO:0000160">
    <property type="term" value="P:phosphorelay signal transduction system"/>
    <property type="evidence" value="ECO:0007669"/>
    <property type="project" value="UniProtKB-KW"/>
</dbReference>
<dbReference type="GO" id="GO:0016301">
    <property type="term" value="F:kinase activity"/>
    <property type="evidence" value="ECO:0007669"/>
    <property type="project" value="UniProtKB-KW"/>
</dbReference>
<accession>A0A840XLB4</accession>
<keyword evidence="7" id="KW-1185">Reference proteome</keyword>
<name>A0A840XLB4_9MICO</name>
<dbReference type="OrthoDB" id="3534856at2"/>
<evidence type="ECO:0000313" key="6">
    <source>
        <dbReference type="EMBL" id="MBB5617428.1"/>
    </source>
</evidence>
<keyword evidence="4" id="KW-0472">Membrane</keyword>
<dbReference type="InterPro" id="IPR036890">
    <property type="entry name" value="HATPase_C_sf"/>
</dbReference>
<proteinExistence type="predicted"/>
<dbReference type="Pfam" id="PF02518">
    <property type="entry name" value="HATPase_c"/>
    <property type="match status" value="1"/>
</dbReference>
<feature type="transmembrane region" description="Helical" evidence="4">
    <location>
        <begin position="173"/>
        <end position="194"/>
    </location>
</feature>
<dbReference type="InterPro" id="IPR050482">
    <property type="entry name" value="Sensor_HK_TwoCompSys"/>
</dbReference>
<dbReference type="SUPFAM" id="SSF55874">
    <property type="entry name" value="ATPase domain of HSP90 chaperone/DNA topoisomerase II/histidine kinase"/>
    <property type="match status" value="1"/>
</dbReference>
<evidence type="ECO:0000313" key="7">
    <source>
        <dbReference type="Proteomes" id="UP000552883"/>
    </source>
</evidence>
<keyword evidence="1" id="KW-0808">Transferase</keyword>
<dbReference type="Gene3D" id="3.30.565.10">
    <property type="entry name" value="Histidine kinase-like ATPase, C-terminal domain"/>
    <property type="match status" value="1"/>
</dbReference>
<feature type="transmembrane region" description="Helical" evidence="4">
    <location>
        <begin position="92"/>
        <end position="111"/>
    </location>
</feature>
<gene>
    <name evidence="6" type="ORF">BJ959_000924</name>
</gene>
<keyword evidence="3" id="KW-0902">Two-component regulatory system</keyword>
<dbReference type="RefSeq" id="WP_153982879.1">
    <property type="nucleotide sequence ID" value="NZ_BAAANZ010000016.1"/>
</dbReference>
<evidence type="ECO:0000256" key="1">
    <source>
        <dbReference type="ARBA" id="ARBA00022679"/>
    </source>
</evidence>
<comment type="caution">
    <text evidence="6">The sequence shown here is derived from an EMBL/GenBank/DDBJ whole genome shotgun (WGS) entry which is preliminary data.</text>
</comment>
<feature type="transmembrane region" description="Helical" evidence="4">
    <location>
        <begin position="66"/>
        <end position="85"/>
    </location>
</feature>
<dbReference type="InterPro" id="IPR003594">
    <property type="entry name" value="HATPase_dom"/>
</dbReference>
<keyword evidence="2 6" id="KW-0418">Kinase</keyword>
<dbReference type="Proteomes" id="UP000552883">
    <property type="component" value="Unassembled WGS sequence"/>
</dbReference>
<evidence type="ECO:0000259" key="5">
    <source>
        <dbReference type="Pfam" id="PF02518"/>
    </source>
</evidence>
<feature type="transmembrane region" description="Helical" evidence="4">
    <location>
        <begin position="40"/>
        <end position="60"/>
    </location>
</feature>
<dbReference type="EMBL" id="JACHBS010000001">
    <property type="protein sequence ID" value="MBB5617428.1"/>
    <property type="molecule type" value="Genomic_DNA"/>
</dbReference>
<protein>
    <submittedName>
        <fullName evidence="6">Signal transduction histidine kinase</fullName>
    </submittedName>
</protein>
<feature type="transmembrane region" description="Helical" evidence="4">
    <location>
        <begin position="146"/>
        <end position="167"/>
    </location>
</feature>
<dbReference type="AlphaFoldDB" id="A0A840XLB4"/>
<feature type="domain" description="Histidine kinase/HSP90-like ATPase" evidence="5">
    <location>
        <begin position="324"/>
        <end position="405"/>
    </location>
</feature>
<keyword evidence="4" id="KW-0812">Transmembrane</keyword>
<dbReference type="PANTHER" id="PTHR24421">
    <property type="entry name" value="NITRATE/NITRITE SENSOR PROTEIN NARX-RELATED"/>
    <property type="match status" value="1"/>
</dbReference>